<keyword evidence="2" id="KW-1185">Reference proteome</keyword>
<comment type="caution">
    <text evidence="1">The sequence shown here is derived from an EMBL/GenBank/DDBJ whole genome shotgun (WGS) entry which is preliminary data.</text>
</comment>
<organism evidence="1 2">
    <name type="scientific">Streptodolium elevatio</name>
    <dbReference type="NCBI Taxonomy" id="3157996"/>
    <lineage>
        <taxon>Bacteria</taxon>
        <taxon>Bacillati</taxon>
        <taxon>Actinomycetota</taxon>
        <taxon>Actinomycetes</taxon>
        <taxon>Kitasatosporales</taxon>
        <taxon>Streptomycetaceae</taxon>
        <taxon>Streptodolium</taxon>
    </lineage>
</organism>
<name>A0ABV3DJD7_9ACTN</name>
<dbReference type="RefSeq" id="WP_358354288.1">
    <property type="nucleotide sequence ID" value="NZ_JBEZFP010000035.1"/>
</dbReference>
<gene>
    <name evidence="1" type="ORF">AB0C36_16065</name>
</gene>
<evidence type="ECO:0000313" key="2">
    <source>
        <dbReference type="Proteomes" id="UP001551482"/>
    </source>
</evidence>
<protein>
    <submittedName>
        <fullName evidence="1">Uncharacterized protein</fullName>
    </submittedName>
</protein>
<proteinExistence type="predicted"/>
<evidence type="ECO:0000313" key="1">
    <source>
        <dbReference type="EMBL" id="MEU8135019.1"/>
    </source>
</evidence>
<reference evidence="1 2" key="1">
    <citation type="submission" date="2024-06" db="EMBL/GenBank/DDBJ databases">
        <title>The Natural Products Discovery Center: Release of the First 8490 Sequenced Strains for Exploring Actinobacteria Biosynthetic Diversity.</title>
        <authorList>
            <person name="Kalkreuter E."/>
            <person name="Kautsar S.A."/>
            <person name="Yang D."/>
            <person name="Bader C.D."/>
            <person name="Teijaro C.N."/>
            <person name="Fluegel L."/>
            <person name="Davis C.M."/>
            <person name="Simpson J.R."/>
            <person name="Lauterbach L."/>
            <person name="Steele A.D."/>
            <person name="Gui C."/>
            <person name="Meng S."/>
            <person name="Li G."/>
            <person name="Viehrig K."/>
            <person name="Ye F."/>
            <person name="Su P."/>
            <person name="Kiefer A.F."/>
            <person name="Nichols A."/>
            <person name="Cepeda A.J."/>
            <person name="Yan W."/>
            <person name="Fan B."/>
            <person name="Jiang Y."/>
            <person name="Adhikari A."/>
            <person name="Zheng C.-J."/>
            <person name="Schuster L."/>
            <person name="Cowan T.M."/>
            <person name="Smanski M.J."/>
            <person name="Chevrette M.G."/>
            <person name="De Carvalho L.P.S."/>
            <person name="Shen B."/>
        </authorList>
    </citation>
    <scope>NUCLEOTIDE SEQUENCE [LARGE SCALE GENOMIC DNA]</scope>
    <source>
        <strain evidence="1 2">NPDC048946</strain>
    </source>
</reference>
<dbReference type="Proteomes" id="UP001551482">
    <property type="component" value="Unassembled WGS sequence"/>
</dbReference>
<dbReference type="EMBL" id="JBEZFP010000035">
    <property type="protein sequence ID" value="MEU8135019.1"/>
    <property type="molecule type" value="Genomic_DNA"/>
</dbReference>
<sequence length="58" mass="6577">MMDEFTADVLRRIRETEQALKLASDTGDDFLVEVQQEELQDLVRMASDHGVQVLPESA</sequence>
<accession>A0ABV3DJD7</accession>